<dbReference type="KEGG" id="scou:SCORR_v1c05850"/>
<accession>A0A222EPD7</accession>
<gene>
    <name evidence="1" type="ORF">SCORR_v1c05850</name>
</gene>
<evidence type="ECO:0000313" key="1">
    <source>
        <dbReference type="EMBL" id="ASP28357.1"/>
    </source>
</evidence>
<dbReference type="RefSeq" id="WP_094049012.1">
    <property type="nucleotide sequence ID" value="NZ_CP022535.1"/>
</dbReference>
<dbReference type="EMBL" id="CP022535">
    <property type="protein sequence ID" value="ASP28357.1"/>
    <property type="molecule type" value="Genomic_DNA"/>
</dbReference>
<sequence length="194" mass="21362">MKKILSLLSSIGLVTTSSSLSMNVVSCGDSDTSKELTYQDNKKDSDAVEYLTNPLKVGVYNLETKKYEQLSIVDKKLGKDYHDLDSSNIVDGTSIGTFEGSLLNFIDGSFEEGKSLFGDFDTIYKEIADLKATSTKDGENLNVTFYNASIKGNKDDLTFILNIYKVSTKIDKDNKSLGGSMEKVFHKNISLTLS</sequence>
<dbReference type="Proteomes" id="UP000203229">
    <property type="component" value="Chromosome"/>
</dbReference>
<protein>
    <recommendedName>
        <fullName evidence="3">Lipoprotein</fullName>
    </recommendedName>
</protein>
<evidence type="ECO:0000313" key="2">
    <source>
        <dbReference type="Proteomes" id="UP000203229"/>
    </source>
</evidence>
<dbReference type="AlphaFoldDB" id="A0A222EPD7"/>
<name>A0A222EPD7_9MOLU</name>
<organism evidence="1 2">
    <name type="scientific">Spiroplasma corruscae</name>
    <dbReference type="NCBI Taxonomy" id="216934"/>
    <lineage>
        <taxon>Bacteria</taxon>
        <taxon>Bacillati</taxon>
        <taxon>Mycoplasmatota</taxon>
        <taxon>Mollicutes</taxon>
        <taxon>Entomoplasmatales</taxon>
        <taxon>Spiroplasmataceae</taxon>
        <taxon>Spiroplasma</taxon>
    </lineage>
</organism>
<keyword evidence="2" id="KW-1185">Reference proteome</keyword>
<reference evidence="1 2" key="1">
    <citation type="submission" date="2017-07" db="EMBL/GenBank/DDBJ databases">
        <title>Complete genome sequence of Spiroplasma corruscae EC-1 (DSM 19793).</title>
        <authorList>
            <person name="Tsai Y.-M."/>
            <person name="Lo W.-S."/>
            <person name="Kuo C.-H."/>
        </authorList>
    </citation>
    <scope>NUCLEOTIDE SEQUENCE [LARGE SCALE GENOMIC DNA]</scope>
    <source>
        <strain evidence="1 2">EC-1</strain>
    </source>
</reference>
<dbReference type="OrthoDB" id="390792at2"/>
<proteinExistence type="predicted"/>
<evidence type="ECO:0008006" key="3">
    <source>
        <dbReference type="Google" id="ProtNLM"/>
    </source>
</evidence>